<keyword evidence="4 5" id="KW-0456">Lyase</keyword>
<dbReference type="Pfam" id="PF00282">
    <property type="entry name" value="Pyridoxal_deC"/>
    <property type="match status" value="1"/>
</dbReference>
<comment type="similarity">
    <text evidence="5">Belongs to the group II decarboxylase family.</text>
</comment>
<dbReference type="SUPFAM" id="SSF53383">
    <property type="entry name" value="PLP-dependent transferases"/>
    <property type="match status" value="1"/>
</dbReference>
<dbReference type="InterPro" id="IPR002129">
    <property type="entry name" value="PyrdxlP-dep_de-COase"/>
</dbReference>
<dbReference type="Proteomes" id="UP000648257">
    <property type="component" value="Unassembled WGS sequence"/>
</dbReference>
<dbReference type="Gene3D" id="3.90.1150.170">
    <property type="match status" value="1"/>
</dbReference>
<comment type="cofactor">
    <cofactor evidence="1 5">
        <name>pyridoxal 5'-phosphate</name>
        <dbReference type="ChEBI" id="CHEBI:597326"/>
    </cofactor>
</comment>
<protein>
    <submittedName>
        <fullName evidence="6">Cytochrome D ubiquinol oxidase subunit I</fullName>
    </submittedName>
</protein>
<keyword evidence="2" id="KW-0210">Decarboxylase</keyword>
<evidence type="ECO:0000313" key="7">
    <source>
        <dbReference type="Proteomes" id="UP000648257"/>
    </source>
</evidence>
<evidence type="ECO:0000313" key="6">
    <source>
        <dbReference type="EMBL" id="MBC3808937.1"/>
    </source>
</evidence>
<dbReference type="PANTHER" id="PTHR11999:SF70">
    <property type="entry name" value="MIP05841P"/>
    <property type="match status" value="1"/>
</dbReference>
<dbReference type="Gene3D" id="3.40.640.10">
    <property type="entry name" value="Type I PLP-dependent aspartate aminotransferase-like (Major domain)"/>
    <property type="match status" value="1"/>
</dbReference>
<evidence type="ECO:0000256" key="1">
    <source>
        <dbReference type="ARBA" id="ARBA00001933"/>
    </source>
</evidence>
<reference evidence="6 7" key="1">
    <citation type="submission" date="2020-08" db="EMBL/GenBank/DDBJ databases">
        <title>Novel species isolated from subtropical streams in China.</title>
        <authorList>
            <person name="Lu H."/>
        </authorList>
    </citation>
    <scope>NUCLEOTIDE SEQUENCE [LARGE SCALE GENOMIC DNA]</scope>
    <source>
        <strain evidence="6 7">KACC 16656</strain>
    </source>
</reference>
<dbReference type="PANTHER" id="PTHR11999">
    <property type="entry name" value="GROUP II PYRIDOXAL-5-PHOSPHATE DECARBOXYLASE"/>
    <property type="match status" value="1"/>
</dbReference>
<dbReference type="InterPro" id="IPR010977">
    <property type="entry name" value="Aromatic_deC"/>
</dbReference>
<dbReference type="InterPro" id="IPR015421">
    <property type="entry name" value="PyrdxlP-dep_Trfase_major"/>
</dbReference>
<dbReference type="EMBL" id="JACOFW010000022">
    <property type="protein sequence ID" value="MBC3808937.1"/>
    <property type="molecule type" value="Genomic_DNA"/>
</dbReference>
<evidence type="ECO:0000256" key="4">
    <source>
        <dbReference type="ARBA" id="ARBA00023239"/>
    </source>
</evidence>
<name>A0ABR6X7U6_9BURK</name>
<accession>A0ABR6X7U6</accession>
<keyword evidence="3 5" id="KW-0663">Pyridoxal phosphate</keyword>
<evidence type="ECO:0000256" key="2">
    <source>
        <dbReference type="ARBA" id="ARBA00022793"/>
    </source>
</evidence>
<dbReference type="RefSeq" id="WP_186924004.1">
    <property type="nucleotide sequence ID" value="NZ_JACOFW010000022.1"/>
</dbReference>
<dbReference type="Gene3D" id="1.20.1340.10">
    <property type="entry name" value="dopa decarboxylase, N-terminal domain"/>
    <property type="match status" value="1"/>
</dbReference>
<dbReference type="PRINTS" id="PR00800">
    <property type="entry name" value="YHDCRBOXLASE"/>
</dbReference>
<proteinExistence type="inferred from homology"/>
<keyword evidence="7" id="KW-1185">Reference proteome</keyword>
<organism evidence="6 7">
    <name type="scientific">Undibacterium seohonense</name>
    <dbReference type="NCBI Taxonomy" id="1344950"/>
    <lineage>
        <taxon>Bacteria</taxon>
        <taxon>Pseudomonadati</taxon>
        <taxon>Pseudomonadota</taxon>
        <taxon>Betaproteobacteria</taxon>
        <taxon>Burkholderiales</taxon>
        <taxon>Oxalobacteraceae</taxon>
        <taxon>Undibacterium</taxon>
    </lineage>
</organism>
<evidence type="ECO:0000256" key="5">
    <source>
        <dbReference type="RuleBase" id="RU000382"/>
    </source>
</evidence>
<comment type="caution">
    <text evidence="6">The sequence shown here is derived from an EMBL/GenBank/DDBJ whole genome shotgun (WGS) entry which is preliminary data.</text>
</comment>
<dbReference type="InterPro" id="IPR015424">
    <property type="entry name" value="PyrdxlP-dep_Trfase"/>
</dbReference>
<sequence length="486" mass="53579">MTEPNHSLDPQDWSNLRAEGHRMLDDMLDYIEKIRERPVWQTIPDEIRSGFRQNLPQQPSDLAQIHQRFMQEVLPYAVGNSHPGFMGWVQGGGTPVGMLAEMLAAGLNANLGGRDQMPIEVEKQVTQWMRELFQFPESASGLFVTGTSIANFIAVLVARTKALGLASRRQGLAASPHKLVAYTSAGAHACVSQAIDMAGIGIDALRLISVDAKFAMNLDELEQRIAADRAAGYTPFLIAGTAGTVDVGAIDDLDALADIAQRHQLWFHIDGAYGALAMLSTSIAPRLKGIERADSIAFDFHKWAQVQYDAGYILVRDGQAHFDTFATPTSYLKRETRGIAAGERWPCDFGPDLSRGFRALKAWFTIQVYGAEQLGQMIAHTCELAQYLKARVEQEPQLELLAPVNLNIVCFRYRPLADAHIELSLDDLNRDIVFALHESGIAAPSTTSVNGVLAIRAALVNHRTTRLDIDRMIDATLRFGDQLLAF</sequence>
<evidence type="ECO:0000256" key="3">
    <source>
        <dbReference type="ARBA" id="ARBA00022898"/>
    </source>
</evidence>
<gene>
    <name evidence="6" type="ORF">H8K52_16475</name>
</gene>